<feature type="signal peptide" evidence="1">
    <location>
        <begin position="1"/>
        <end position="23"/>
    </location>
</feature>
<evidence type="ECO:0000313" key="3">
    <source>
        <dbReference type="Proteomes" id="UP000181942"/>
    </source>
</evidence>
<evidence type="ECO:0008006" key="4">
    <source>
        <dbReference type="Google" id="ProtNLM"/>
    </source>
</evidence>
<gene>
    <name evidence="2" type="ORF">SAMN02787118_108303</name>
</gene>
<dbReference type="EMBL" id="FONR01000008">
    <property type="protein sequence ID" value="SFF55897.1"/>
    <property type="molecule type" value="Genomic_DNA"/>
</dbReference>
<evidence type="ECO:0000313" key="2">
    <source>
        <dbReference type="EMBL" id="SFF55897.1"/>
    </source>
</evidence>
<feature type="chain" id="PRO_5010173053" description="Secreted protein" evidence="1">
    <location>
        <begin position="24"/>
        <end position="136"/>
    </location>
</feature>
<dbReference type="RefSeq" id="WP_267061879.1">
    <property type="nucleotide sequence ID" value="NZ_CP109183.1"/>
</dbReference>
<evidence type="ECO:0000256" key="1">
    <source>
        <dbReference type="SAM" id="SignalP"/>
    </source>
</evidence>
<dbReference type="AlphaFoldDB" id="A0A1I2JS10"/>
<name>A0A1I2JS10_9ACTN</name>
<protein>
    <recommendedName>
        <fullName evidence="4">Secreted protein</fullName>
    </recommendedName>
</protein>
<accession>A0A1I2JS10</accession>
<dbReference type="Proteomes" id="UP000181942">
    <property type="component" value="Unassembled WGS sequence"/>
</dbReference>
<reference evidence="2 3" key="1">
    <citation type="submission" date="2016-10" db="EMBL/GenBank/DDBJ databases">
        <authorList>
            <person name="de Groot N.N."/>
        </authorList>
    </citation>
    <scope>NUCLEOTIDE SEQUENCE [LARGE SCALE GENOMIC DNA]</scope>
    <source>
        <strain evidence="2 3">OK461</strain>
    </source>
</reference>
<sequence length="136" mass="15109">MRKLAVGALAAGLFAMGAGSAIAASWHTIPRLTTGGAEFNSGQYTFWPSGTKHGGFEWKGNLKDADNGDGHNVYMQVRIEGYDWNRYNGTQKKSVPLDYVNWSGDELYTQDAYIRVCRDRGSLHPDNCSVTKHYSR</sequence>
<keyword evidence="1" id="KW-0732">Signal</keyword>
<organism evidence="2 3">
    <name type="scientific">Streptomyces mirabilis</name>
    <dbReference type="NCBI Taxonomy" id="68239"/>
    <lineage>
        <taxon>Bacteria</taxon>
        <taxon>Bacillati</taxon>
        <taxon>Actinomycetota</taxon>
        <taxon>Actinomycetes</taxon>
        <taxon>Kitasatosporales</taxon>
        <taxon>Streptomycetaceae</taxon>
        <taxon>Streptomyces</taxon>
    </lineage>
</organism>
<proteinExistence type="predicted"/>